<dbReference type="EMBL" id="CP051140">
    <property type="protein sequence ID" value="QIW96604.1"/>
    <property type="molecule type" value="Genomic_DNA"/>
</dbReference>
<dbReference type="AlphaFoldDB" id="A0A6H0XPP5"/>
<dbReference type="OrthoDB" id="5311681at2759"/>
<proteinExistence type="predicted"/>
<sequence length="576" mass="65482">MYTIPTSKKRSLDEGYRTSEIPRFVQYTTPIIAPPSNPSQAANLPLKILVHIISYLDDRGDIARVTRTCRLLCYMTLPQLYERVTLKSYAELRCKNGRPEGFGGGSPFSMALNGLVTRNNANLVKHFKVEGEWNEAGDEEYAKGRIPDSTVMLNTLLRIAVDRMTRLESFDWELTTKPLLSLYQGLSAQQSLTSLTIRFPSTRTPRPAIVLPAMPNLRAFRILEYDPLCHPDDASLLIFGSRKLVDLRIHFSPRMRSHAEPTISLDPLFGRCFKAGYTPKLQHFAMQNFFGRRLSWMGQIYDNTTCKSAAYLDVFGGARTGSHTVYIDDTWRDLPDEIVNTCTKLRFNEPAVQHVKMLENATTTLEHFYCVNDHPRTGSRVGTPATIVTPDPSPDDTAHTNPELIALGKEYLYVLTRKHGATLKHLLMCDQWALSQQEIGDVVRLCPQLTQLAVALDGPAFEVFRIIVQFLQNLEAIRIFENDAFRAHRDVMSGQEKLLFMGRDFYRLDMHKIRYVGAGREIFELLGNREYVHADGTTEMIRDMRELTLEEVQHVEIWGMDKFDIMLDAPILGAAG</sequence>
<dbReference type="InterPro" id="IPR036047">
    <property type="entry name" value="F-box-like_dom_sf"/>
</dbReference>
<gene>
    <name evidence="2" type="ORF">AMS68_002122</name>
</gene>
<organism evidence="2 3">
    <name type="scientific">Peltaster fructicola</name>
    <dbReference type="NCBI Taxonomy" id="286661"/>
    <lineage>
        <taxon>Eukaryota</taxon>
        <taxon>Fungi</taxon>
        <taxon>Dikarya</taxon>
        <taxon>Ascomycota</taxon>
        <taxon>Pezizomycotina</taxon>
        <taxon>Dothideomycetes</taxon>
        <taxon>Dothideomycetes incertae sedis</taxon>
        <taxon>Peltaster</taxon>
    </lineage>
</organism>
<evidence type="ECO:0000259" key="1">
    <source>
        <dbReference type="Pfam" id="PF12937"/>
    </source>
</evidence>
<dbReference type="Pfam" id="PF12937">
    <property type="entry name" value="F-box-like"/>
    <property type="match status" value="1"/>
</dbReference>
<dbReference type="CDD" id="cd09917">
    <property type="entry name" value="F-box_SF"/>
    <property type="match status" value="1"/>
</dbReference>
<name>A0A6H0XPP5_9PEZI</name>
<dbReference type="InterPro" id="IPR001810">
    <property type="entry name" value="F-box_dom"/>
</dbReference>
<evidence type="ECO:0000313" key="2">
    <source>
        <dbReference type="EMBL" id="QIW96604.1"/>
    </source>
</evidence>
<keyword evidence="3" id="KW-1185">Reference proteome</keyword>
<reference evidence="2 3" key="1">
    <citation type="journal article" date="2016" name="Sci. Rep.">
        <title>Peltaster fructicola genome reveals evolution from an invasive phytopathogen to an ectophytic parasite.</title>
        <authorList>
            <person name="Xu C."/>
            <person name="Chen H."/>
            <person name="Gleason M.L."/>
            <person name="Xu J.R."/>
            <person name="Liu H."/>
            <person name="Zhang R."/>
            <person name="Sun G."/>
        </authorList>
    </citation>
    <scope>NUCLEOTIDE SEQUENCE [LARGE SCALE GENOMIC DNA]</scope>
    <source>
        <strain evidence="2 3">LNHT1506</strain>
    </source>
</reference>
<dbReference type="SUPFAM" id="SSF81383">
    <property type="entry name" value="F-box domain"/>
    <property type="match status" value="1"/>
</dbReference>
<dbReference type="Proteomes" id="UP000503462">
    <property type="component" value="Chromosome 2"/>
</dbReference>
<evidence type="ECO:0000313" key="3">
    <source>
        <dbReference type="Proteomes" id="UP000503462"/>
    </source>
</evidence>
<protein>
    <recommendedName>
        <fullName evidence="1">F-box domain-containing protein</fullName>
    </recommendedName>
</protein>
<feature type="domain" description="F-box" evidence="1">
    <location>
        <begin position="42"/>
        <end position="86"/>
    </location>
</feature>
<accession>A0A6H0XPP5</accession>